<dbReference type="SUPFAM" id="SSF52540">
    <property type="entry name" value="P-loop containing nucleoside triphosphate hydrolases"/>
    <property type="match status" value="1"/>
</dbReference>
<organism evidence="1 2">
    <name type="scientific">Favolaschia claudopus</name>
    <dbReference type="NCBI Taxonomy" id="2862362"/>
    <lineage>
        <taxon>Eukaryota</taxon>
        <taxon>Fungi</taxon>
        <taxon>Dikarya</taxon>
        <taxon>Basidiomycota</taxon>
        <taxon>Agaricomycotina</taxon>
        <taxon>Agaricomycetes</taxon>
        <taxon>Agaricomycetidae</taxon>
        <taxon>Agaricales</taxon>
        <taxon>Marasmiineae</taxon>
        <taxon>Mycenaceae</taxon>
        <taxon>Favolaschia</taxon>
    </lineage>
</organism>
<dbReference type="Gene3D" id="3.40.50.300">
    <property type="entry name" value="P-loop containing nucleotide triphosphate hydrolases"/>
    <property type="match status" value="1"/>
</dbReference>
<name>A0AAW0BQS5_9AGAR</name>
<evidence type="ECO:0008006" key="3">
    <source>
        <dbReference type="Google" id="ProtNLM"/>
    </source>
</evidence>
<keyword evidence="2" id="KW-1185">Reference proteome</keyword>
<evidence type="ECO:0000313" key="1">
    <source>
        <dbReference type="EMBL" id="KAK7028575.1"/>
    </source>
</evidence>
<dbReference type="PANTHER" id="PTHR46082:SF11">
    <property type="entry name" value="AAA+ ATPASE DOMAIN-CONTAINING PROTEIN-RELATED"/>
    <property type="match status" value="1"/>
</dbReference>
<dbReference type="PRINTS" id="PR00381">
    <property type="entry name" value="KINESINLIGHT"/>
</dbReference>
<accession>A0AAW0BQS5</accession>
<protein>
    <recommendedName>
        <fullName evidence="3">Kinesin light chain</fullName>
    </recommendedName>
</protein>
<dbReference type="AlphaFoldDB" id="A0AAW0BQS5"/>
<dbReference type="InterPro" id="IPR011990">
    <property type="entry name" value="TPR-like_helical_dom_sf"/>
</dbReference>
<proteinExistence type="predicted"/>
<dbReference type="SUPFAM" id="SSF48452">
    <property type="entry name" value="TPR-like"/>
    <property type="match status" value="5"/>
</dbReference>
<dbReference type="GO" id="GO:0043531">
    <property type="term" value="F:ADP binding"/>
    <property type="evidence" value="ECO:0007669"/>
    <property type="project" value="InterPro"/>
</dbReference>
<dbReference type="Pfam" id="PF13424">
    <property type="entry name" value="TPR_12"/>
    <property type="match status" value="3"/>
</dbReference>
<comment type="caution">
    <text evidence="1">The sequence shown here is derived from an EMBL/GenBank/DDBJ whole genome shotgun (WGS) entry which is preliminary data.</text>
</comment>
<dbReference type="PANTHER" id="PTHR46082">
    <property type="entry name" value="ATP/GTP-BINDING PROTEIN-RELATED"/>
    <property type="match status" value="1"/>
</dbReference>
<sequence>MVYNVAQGALFITKFSIGGIGGPGGQSESGSGGLGGIGQGPQFHVSGTSHWTVHSATETVFSTAVKTKQRKLCPLPVPSFTGRQETLQEIHQYFGQAQGTRLVFILHGLGGSGKSQLAFKYVQEAQDKKRFCNVFFIDATSDQTAETDLKLLAPTANDTSEAALSWLASNHNEWLIVFDNADDVGLDIAKFFPPCTFGSILITTRNPQLCIHGVDSQVSNMAQDDASDLLLKIVGRKAIQHNKKELATAIVKELHCFPLAVSQAGGYINARGDLESYLTIYQSSRDELLQRNDIQGQSQYNTAVYATWNLSYNKLSSKGKLLLQIFSCLHHQGIKTEIFERAFLSELEIDDGDFQVQIDEVLAQLGGSNQTWNALIFNDIVGELQAYSLIEQDLNDQSFSVHPLIQQWSNHTTKQNMHFIQTCVLALIAMSCYFNTEDFEYIARLLHHTARVSLFFRKPIDLQISIWLAYIADRQGRWNDSELLHSIVFEKRKSLLGKEHPHTLTSIANLARTFSEQGQWSNAEALQVTVLDSQKRLLGEEHPDSLNSMDSLAWTYSKQGRWSNAEALQVAVLDSHKRRLGEEHPYTLTSIANLALTYSKQGRWSNAEALQVAVLDSQKRLLGEEHPCTLTSMNNLALTYGNQGRWSAAEGLCSVVLEKQKRLLGEEHPDSLSSMSNLTSTYSHQGRWTDAEELRVKVLEASKRLLGEEHPDTLSSMSNLASTYSDQGRWSDAEELEVKVLEARKRLLGEEHPDTLLSMSNLASTYSDQGRWSDAEKLEVNVLEARKRLLGEEHPKTLNSMSNLASTYSDQGRWSDAEELKVNVLEARKRLLGEEHPKTLNSMSNLASTYSDQGRWSDAEGLQVTVLEARKRLLGEEHPKTLNSMSNLASTYSDQGRWSDAEGLQVTVLEARKRLLGEEHPDTLLSMSNLACTYSNQGRLSDAESLHVMVLEKRKTLLGKEHPNTLDSMHNLAYVFEHQGRHSEAEALRQAAQDIEQLRDAASKPTQIDKFVVTPAELALPRTVSENPVAQSLHETCTQKSKKQRKWKRVFTSLFGFTNGRNTENV</sequence>
<dbReference type="Gene3D" id="1.25.40.10">
    <property type="entry name" value="Tetratricopeptide repeat domain"/>
    <property type="match status" value="3"/>
</dbReference>
<gene>
    <name evidence="1" type="ORF">R3P38DRAFT_931934</name>
</gene>
<dbReference type="InterPro" id="IPR053137">
    <property type="entry name" value="NLR-like"/>
</dbReference>
<reference evidence="1 2" key="1">
    <citation type="journal article" date="2024" name="J Genomics">
        <title>Draft genome sequencing and assembly of Favolaschia claudopus CIRM-BRFM 2984 isolated from oak limbs.</title>
        <authorList>
            <person name="Navarro D."/>
            <person name="Drula E."/>
            <person name="Chaduli D."/>
            <person name="Cazenave R."/>
            <person name="Ahrendt S."/>
            <person name="Wang J."/>
            <person name="Lipzen A."/>
            <person name="Daum C."/>
            <person name="Barry K."/>
            <person name="Grigoriev I.V."/>
            <person name="Favel A."/>
            <person name="Rosso M.N."/>
            <person name="Martin F."/>
        </authorList>
    </citation>
    <scope>NUCLEOTIDE SEQUENCE [LARGE SCALE GENOMIC DNA]</scope>
    <source>
        <strain evidence="1 2">CIRM-BRFM 2984</strain>
    </source>
</reference>
<dbReference type="EMBL" id="JAWWNJ010000028">
    <property type="protein sequence ID" value="KAK7028575.1"/>
    <property type="molecule type" value="Genomic_DNA"/>
</dbReference>
<dbReference type="Pfam" id="PF13374">
    <property type="entry name" value="TPR_10"/>
    <property type="match status" value="6"/>
</dbReference>
<dbReference type="InterPro" id="IPR027417">
    <property type="entry name" value="P-loop_NTPase"/>
</dbReference>
<evidence type="ECO:0000313" key="2">
    <source>
        <dbReference type="Proteomes" id="UP001362999"/>
    </source>
</evidence>
<dbReference type="Proteomes" id="UP001362999">
    <property type="component" value="Unassembled WGS sequence"/>
</dbReference>